<name>A0ABU9PQA0_9BURK</name>
<keyword evidence="3" id="KW-0732">Signal</keyword>
<protein>
    <recommendedName>
        <fullName evidence="3">Endolytic peptidoglycan transglycosylase RlpA</fullName>
        <ecNumber evidence="3">4.2.2.-</ecNumber>
    </recommendedName>
</protein>
<evidence type="ECO:0000256" key="4">
    <source>
        <dbReference type="RuleBase" id="RU003495"/>
    </source>
</evidence>
<keyword evidence="8" id="KW-1185">Reference proteome</keyword>
<dbReference type="InterPro" id="IPR034718">
    <property type="entry name" value="RlpA"/>
</dbReference>
<dbReference type="SUPFAM" id="SSF50685">
    <property type="entry name" value="Barwin-like endoglucanases"/>
    <property type="match status" value="1"/>
</dbReference>
<evidence type="ECO:0000256" key="3">
    <source>
        <dbReference type="HAMAP-Rule" id="MF_02071"/>
    </source>
</evidence>
<dbReference type="CDD" id="cd22268">
    <property type="entry name" value="DPBB_RlpA-like"/>
    <property type="match status" value="1"/>
</dbReference>
<dbReference type="EMBL" id="JBANDC010000001">
    <property type="protein sequence ID" value="MEM4986182.1"/>
    <property type="molecule type" value="Genomic_DNA"/>
</dbReference>
<comment type="similarity">
    <text evidence="3 4">Belongs to the RlpA family.</text>
</comment>
<evidence type="ECO:0000259" key="6">
    <source>
        <dbReference type="Pfam" id="PF03330"/>
    </source>
</evidence>
<feature type="signal peptide" evidence="3">
    <location>
        <begin position="1"/>
        <end position="20"/>
    </location>
</feature>
<organism evidence="7 8">
    <name type="scientific">Collimonas rhizosphaerae</name>
    <dbReference type="NCBI Taxonomy" id="3126357"/>
    <lineage>
        <taxon>Bacteria</taxon>
        <taxon>Pseudomonadati</taxon>
        <taxon>Pseudomonadota</taxon>
        <taxon>Betaproteobacteria</taxon>
        <taxon>Burkholderiales</taxon>
        <taxon>Oxalobacteraceae</taxon>
        <taxon>Collimonas</taxon>
    </lineage>
</organism>
<feature type="compositionally biased region" description="Polar residues" evidence="5">
    <location>
        <begin position="51"/>
        <end position="63"/>
    </location>
</feature>
<dbReference type="InterPro" id="IPR009009">
    <property type="entry name" value="RlpA-like_DPBB"/>
</dbReference>
<feature type="domain" description="RlpA-like protein double-psi beta-barrel" evidence="6">
    <location>
        <begin position="103"/>
        <end position="192"/>
    </location>
</feature>
<keyword evidence="2 3" id="KW-0961">Cell wall biogenesis/degradation</keyword>
<dbReference type="Proteomes" id="UP001495910">
    <property type="component" value="Unassembled WGS sequence"/>
</dbReference>
<dbReference type="Pfam" id="PF03330">
    <property type="entry name" value="DPBB_1"/>
    <property type="match status" value="1"/>
</dbReference>
<comment type="function">
    <text evidence="3">Lytic transglycosylase with a strong preference for naked glycan strands that lack stem peptides.</text>
</comment>
<sequence precursor="true">MIVGFLISFLVACAVIPARADTISVPLSVQGVSVSEDVPGIDKPSPDSDAVSHSSFSGESISPSAPDISNGRYLLPEQAVPSNQNFHLDEGMHLRSDVGTIAQRGTASWYGPGFHGRKSADGERFNMYSMTAAHPSLPLLSWILVRNIRNNKVALLKVTDRGPYRGKRILDVSYAAAKQLGFIHSGMAQVEVRQLSQSEVSWVRRQLDEGVNILTQEDSSSSLRSGDESAVKVQQAIQPEDKYSNRSDLQK</sequence>
<reference evidence="7 8" key="1">
    <citation type="submission" date="2024-02" db="EMBL/GenBank/DDBJ databases">
        <title>Draft genome sequence of Collimonas sp. strain H4R21, an effective mineral-weathering bacterial strain isolated from the beech rhizosphere.</title>
        <authorList>
            <person name="Morin E."/>
            <person name="Uroz S."/>
            <person name="Leveau J.H.J."/>
            <person name="Kumar R."/>
            <person name="Rey M.W."/>
            <person name="Pham J."/>
        </authorList>
    </citation>
    <scope>NUCLEOTIDE SEQUENCE [LARGE SCALE GENOMIC DNA]</scope>
    <source>
        <strain evidence="7 8">H4R21</strain>
    </source>
</reference>
<dbReference type="RefSeq" id="WP_342827989.1">
    <property type="nucleotide sequence ID" value="NZ_JBANDC010000001.1"/>
</dbReference>
<evidence type="ECO:0000256" key="5">
    <source>
        <dbReference type="SAM" id="MobiDB-lite"/>
    </source>
</evidence>
<feature type="region of interest" description="Disordered" evidence="5">
    <location>
        <begin position="217"/>
        <end position="251"/>
    </location>
</feature>
<accession>A0ABU9PQA0</accession>
<dbReference type="EC" id="4.2.2.-" evidence="3"/>
<dbReference type="Gene3D" id="2.40.40.10">
    <property type="entry name" value="RlpA-like domain"/>
    <property type="match status" value="1"/>
</dbReference>
<evidence type="ECO:0000256" key="2">
    <source>
        <dbReference type="ARBA" id="ARBA00023316"/>
    </source>
</evidence>
<dbReference type="HAMAP" id="MF_02071">
    <property type="entry name" value="RlpA"/>
    <property type="match status" value="1"/>
</dbReference>
<feature type="region of interest" description="Disordered" evidence="5">
    <location>
        <begin position="38"/>
        <end position="65"/>
    </location>
</feature>
<keyword evidence="1 3" id="KW-0456">Lyase</keyword>
<dbReference type="InterPro" id="IPR012997">
    <property type="entry name" value="RplA"/>
</dbReference>
<feature type="compositionally biased region" description="Basic and acidic residues" evidence="5">
    <location>
        <begin position="239"/>
        <end position="251"/>
    </location>
</feature>
<dbReference type="NCBIfam" id="TIGR00413">
    <property type="entry name" value="rlpA"/>
    <property type="match status" value="1"/>
</dbReference>
<dbReference type="PANTHER" id="PTHR34183:SF1">
    <property type="entry name" value="ENDOLYTIC PEPTIDOGLYCAN TRANSGLYCOSYLASE RLPA"/>
    <property type="match status" value="1"/>
</dbReference>
<dbReference type="PANTHER" id="PTHR34183">
    <property type="entry name" value="ENDOLYTIC PEPTIDOGLYCAN TRANSGLYCOSYLASE RLPA"/>
    <property type="match status" value="1"/>
</dbReference>
<evidence type="ECO:0000313" key="7">
    <source>
        <dbReference type="EMBL" id="MEM4986182.1"/>
    </source>
</evidence>
<proteinExistence type="inferred from homology"/>
<comment type="caution">
    <text evidence="7">The sequence shown here is derived from an EMBL/GenBank/DDBJ whole genome shotgun (WGS) entry which is preliminary data.</text>
</comment>
<gene>
    <name evidence="3" type="primary">rlpA</name>
    <name evidence="7" type="ORF">V8G57_02160</name>
</gene>
<evidence type="ECO:0000313" key="8">
    <source>
        <dbReference type="Proteomes" id="UP001495910"/>
    </source>
</evidence>
<feature type="chain" id="PRO_5044918842" description="Endolytic peptidoglycan transglycosylase RlpA" evidence="3">
    <location>
        <begin position="21"/>
        <end position="251"/>
    </location>
</feature>
<evidence type="ECO:0000256" key="1">
    <source>
        <dbReference type="ARBA" id="ARBA00023239"/>
    </source>
</evidence>
<dbReference type="InterPro" id="IPR036908">
    <property type="entry name" value="RlpA-like_sf"/>
</dbReference>